<evidence type="ECO:0000313" key="3">
    <source>
        <dbReference type="Proteomes" id="UP000460287"/>
    </source>
</evidence>
<accession>A0A7X2MVY8</accession>
<dbReference type="AlphaFoldDB" id="A0A7X2MVY8"/>
<gene>
    <name evidence="2" type="ORF">FYJ33_01335</name>
</gene>
<evidence type="ECO:0000256" key="1">
    <source>
        <dbReference type="SAM" id="Phobius"/>
    </source>
</evidence>
<dbReference type="InterPro" id="IPR010540">
    <property type="entry name" value="CmpB_TMEM229"/>
</dbReference>
<dbReference type="RefSeq" id="WP_154529962.1">
    <property type="nucleotide sequence ID" value="NZ_JAQXTV010000232.1"/>
</dbReference>
<feature type="transmembrane region" description="Helical" evidence="1">
    <location>
        <begin position="75"/>
        <end position="96"/>
    </location>
</feature>
<feature type="transmembrane region" description="Helical" evidence="1">
    <location>
        <begin position="152"/>
        <end position="175"/>
    </location>
</feature>
<dbReference type="Proteomes" id="UP000460287">
    <property type="component" value="Unassembled WGS sequence"/>
</dbReference>
<name>A0A7X2MVY8_9CLOT</name>
<keyword evidence="3" id="KW-1185">Reference proteome</keyword>
<comment type="caution">
    <text evidence="2">The sequence shown here is derived from an EMBL/GenBank/DDBJ whole genome shotgun (WGS) entry which is preliminary data.</text>
</comment>
<evidence type="ECO:0000313" key="2">
    <source>
        <dbReference type="EMBL" id="MSR90087.1"/>
    </source>
</evidence>
<feature type="transmembrane region" description="Helical" evidence="1">
    <location>
        <begin position="117"/>
        <end position="140"/>
    </location>
</feature>
<feature type="transmembrane region" description="Helical" evidence="1">
    <location>
        <begin position="12"/>
        <end position="35"/>
    </location>
</feature>
<organism evidence="2 3">
    <name type="scientific">Inconstantimicrobium porci</name>
    <dbReference type="NCBI Taxonomy" id="2652291"/>
    <lineage>
        <taxon>Bacteria</taxon>
        <taxon>Bacillati</taxon>
        <taxon>Bacillota</taxon>
        <taxon>Clostridia</taxon>
        <taxon>Eubacteriales</taxon>
        <taxon>Clostridiaceae</taxon>
        <taxon>Inconstantimicrobium</taxon>
    </lineage>
</organism>
<keyword evidence="1" id="KW-0472">Membrane</keyword>
<protein>
    <submittedName>
        <fullName evidence="2">Putative ABC transporter permease</fullName>
    </submittedName>
</protein>
<keyword evidence="1" id="KW-0812">Transmembrane</keyword>
<sequence>MFLYLINNDVTIIKFFLFFVIYSFLGWCFEVAYAFTEKGHFINRGFLYGPFCPIYGLGITIIVVCLAPFKNNLLLLFLMSTILTSALEYVTGYMLERFFNAKWWDYTNNRFNIKGRICLSFSIVWGIASVLVLLLIHPIIEFLIYAFSNKVLFYLYLITIIYFIFDFSFTIISLIKLTVILSRIQNLFDEIITKSKETIQITRTKAADKFSILYNKYGDEFNTLNTNHLRFFSAFPNLRSYKFEDAIKLIKNKIKELK</sequence>
<reference evidence="2 3" key="1">
    <citation type="submission" date="2019-08" db="EMBL/GenBank/DDBJ databases">
        <title>In-depth cultivation of the pig gut microbiome towards novel bacterial diversity and tailored functional studies.</title>
        <authorList>
            <person name="Wylensek D."/>
            <person name="Hitch T.C.A."/>
            <person name="Clavel T."/>
        </authorList>
    </citation>
    <scope>NUCLEOTIDE SEQUENCE [LARGE SCALE GENOMIC DNA]</scope>
    <source>
        <strain evidence="2 3">WCA-383-APC-5B</strain>
    </source>
</reference>
<keyword evidence="1" id="KW-1133">Transmembrane helix</keyword>
<proteinExistence type="predicted"/>
<feature type="transmembrane region" description="Helical" evidence="1">
    <location>
        <begin position="47"/>
        <end position="69"/>
    </location>
</feature>
<dbReference type="EMBL" id="VULX01000001">
    <property type="protein sequence ID" value="MSR90087.1"/>
    <property type="molecule type" value="Genomic_DNA"/>
</dbReference>
<dbReference type="Pfam" id="PF06541">
    <property type="entry name" value="ABC_trans_CmpB"/>
    <property type="match status" value="1"/>
</dbReference>